<reference evidence="1 2" key="1">
    <citation type="submission" date="2020-05" db="EMBL/GenBank/DDBJ databases">
        <title>Vigna angularis (adzuki bean) Var. LongXiaoDou No. 4 denovo assembly.</title>
        <authorList>
            <person name="Xiang H."/>
        </authorList>
    </citation>
    <scope>NUCLEOTIDE SEQUENCE [LARGE SCALE GENOMIC DNA]</scope>
    <source>
        <tissue evidence="1">Leaf</tissue>
    </source>
</reference>
<evidence type="ECO:0000313" key="1">
    <source>
        <dbReference type="EMBL" id="KAG2376173.1"/>
    </source>
</evidence>
<dbReference type="Proteomes" id="UP000743370">
    <property type="component" value="Unassembled WGS sequence"/>
</dbReference>
<organism evidence="1 2">
    <name type="scientific">Phaseolus angularis</name>
    <name type="common">Azuki bean</name>
    <name type="synonym">Vigna angularis</name>
    <dbReference type="NCBI Taxonomy" id="3914"/>
    <lineage>
        <taxon>Eukaryota</taxon>
        <taxon>Viridiplantae</taxon>
        <taxon>Streptophyta</taxon>
        <taxon>Embryophyta</taxon>
        <taxon>Tracheophyta</taxon>
        <taxon>Spermatophyta</taxon>
        <taxon>Magnoliopsida</taxon>
        <taxon>eudicotyledons</taxon>
        <taxon>Gunneridae</taxon>
        <taxon>Pentapetalae</taxon>
        <taxon>rosids</taxon>
        <taxon>fabids</taxon>
        <taxon>Fabales</taxon>
        <taxon>Fabaceae</taxon>
        <taxon>Papilionoideae</taxon>
        <taxon>50 kb inversion clade</taxon>
        <taxon>NPAAA clade</taxon>
        <taxon>indigoferoid/millettioid clade</taxon>
        <taxon>Phaseoleae</taxon>
        <taxon>Vigna</taxon>
    </lineage>
</organism>
<evidence type="ECO:0000313" key="2">
    <source>
        <dbReference type="Proteomes" id="UP000743370"/>
    </source>
</evidence>
<dbReference type="EMBL" id="JABFOF010000010">
    <property type="protein sequence ID" value="KAG2376173.1"/>
    <property type="molecule type" value="Genomic_DNA"/>
</dbReference>
<accession>A0A8T0JMN1</accession>
<comment type="caution">
    <text evidence="1">The sequence shown here is derived from an EMBL/GenBank/DDBJ whole genome shotgun (WGS) entry which is preliminary data.</text>
</comment>
<gene>
    <name evidence="1" type="ORF">HKW66_Vig0156730</name>
</gene>
<dbReference type="AlphaFoldDB" id="A0A8T0JMN1"/>
<name>A0A8T0JMN1_PHAAN</name>
<protein>
    <submittedName>
        <fullName evidence="1">Uncharacterized protein</fullName>
    </submittedName>
</protein>
<sequence length="149" mass="17263">MLSYSDCSCFFTFLPLSVHSPAEIPEIAYSFQIMILHDLCPFYKVFDKRVILFLRFPHTYVCKQGSELVFKLHKVLEFGVQEFVEDFLNGWSLEDAICSLYRDECRGWKYCVIALMSGSVGVIWPDLDGDFDCYAFTSKLEYVEVAMVV</sequence>
<proteinExistence type="predicted"/>